<evidence type="ECO:0000313" key="2">
    <source>
        <dbReference type="EMBL" id="THU93597.1"/>
    </source>
</evidence>
<evidence type="ECO:0000313" key="3">
    <source>
        <dbReference type="Proteomes" id="UP000297245"/>
    </source>
</evidence>
<keyword evidence="1" id="KW-0472">Membrane</keyword>
<keyword evidence="1" id="KW-1133">Transmembrane helix</keyword>
<sequence length="109" mass="11757">MVTTIVSLAHAAYIINLTGIEVLISAIVEYFISLIVANIPVVVAAIISLSAERDYVDHFQTHSLKFRSLRSGGTIYTCDIDTTNNTTNNGINNATTVRSRAGTMINLGL</sequence>
<keyword evidence="1" id="KW-0812">Transmembrane</keyword>
<gene>
    <name evidence="2" type="ORF">K435DRAFT_799582</name>
</gene>
<dbReference type="EMBL" id="ML179245">
    <property type="protein sequence ID" value="THU93597.1"/>
    <property type="molecule type" value="Genomic_DNA"/>
</dbReference>
<dbReference type="Proteomes" id="UP000297245">
    <property type="component" value="Unassembled WGS sequence"/>
</dbReference>
<reference evidence="2 3" key="1">
    <citation type="journal article" date="2019" name="Nat. Ecol. Evol.">
        <title>Megaphylogeny resolves global patterns of mushroom evolution.</title>
        <authorList>
            <person name="Varga T."/>
            <person name="Krizsan K."/>
            <person name="Foldi C."/>
            <person name="Dima B."/>
            <person name="Sanchez-Garcia M."/>
            <person name="Sanchez-Ramirez S."/>
            <person name="Szollosi G.J."/>
            <person name="Szarkandi J.G."/>
            <person name="Papp V."/>
            <person name="Albert L."/>
            <person name="Andreopoulos W."/>
            <person name="Angelini C."/>
            <person name="Antonin V."/>
            <person name="Barry K.W."/>
            <person name="Bougher N.L."/>
            <person name="Buchanan P."/>
            <person name="Buyck B."/>
            <person name="Bense V."/>
            <person name="Catcheside P."/>
            <person name="Chovatia M."/>
            <person name="Cooper J."/>
            <person name="Damon W."/>
            <person name="Desjardin D."/>
            <person name="Finy P."/>
            <person name="Geml J."/>
            <person name="Haridas S."/>
            <person name="Hughes K."/>
            <person name="Justo A."/>
            <person name="Karasinski D."/>
            <person name="Kautmanova I."/>
            <person name="Kiss B."/>
            <person name="Kocsube S."/>
            <person name="Kotiranta H."/>
            <person name="LaButti K.M."/>
            <person name="Lechner B.E."/>
            <person name="Liimatainen K."/>
            <person name="Lipzen A."/>
            <person name="Lukacs Z."/>
            <person name="Mihaltcheva S."/>
            <person name="Morgado L.N."/>
            <person name="Niskanen T."/>
            <person name="Noordeloos M.E."/>
            <person name="Ohm R.A."/>
            <person name="Ortiz-Santana B."/>
            <person name="Ovrebo C."/>
            <person name="Racz N."/>
            <person name="Riley R."/>
            <person name="Savchenko A."/>
            <person name="Shiryaev A."/>
            <person name="Soop K."/>
            <person name="Spirin V."/>
            <person name="Szebenyi C."/>
            <person name="Tomsovsky M."/>
            <person name="Tulloss R.E."/>
            <person name="Uehling J."/>
            <person name="Grigoriev I.V."/>
            <person name="Vagvolgyi C."/>
            <person name="Papp T."/>
            <person name="Martin F.M."/>
            <person name="Miettinen O."/>
            <person name="Hibbett D.S."/>
            <person name="Nagy L.G."/>
        </authorList>
    </citation>
    <scope>NUCLEOTIDE SEQUENCE [LARGE SCALE GENOMIC DNA]</scope>
    <source>
        <strain evidence="2 3">CBS 962.96</strain>
    </source>
</reference>
<organism evidence="2 3">
    <name type="scientific">Dendrothele bispora (strain CBS 962.96)</name>
    <dbReference type="NCBI Taxonomy" id="1314807"/>
    <lineage>
        <taxon>Eukaryota</taxon>
        <taxon>Fungi</taxon>
        <taxon>Dikarya</taxon>
        <taxon>Basidiomycota</taxon>
        <taxon>Agaricomycotina</taxon>
        <taxon>Agaricomycetes</taxon>
        <taxon>Agaricomycetidae</taxon>
        <taxon>Agaricales</taxon>
        <taxon>Agaricales incertae sedis</taxon>
        <taxon>Dendrothele</taxon>
    </lineage>
</organism>
<dbReference type="AlphaFoldDB" id="A0A4S8LVJ9"/>
<keyword evidence="3" id="KW-1185">Reference proteome</keyword>
<accession>A0A4S8LVJ9</accession>
<feature type="transmembrane region" description="Helical" evidence="1">
    <location>
        <begin position="30"/>
        <end position="51"/>
    </location>
</feature>
<proteinExistence type="predicted"/>
<evidence type="ECO:0000256" key="1">
    <source>
        <dbReference type="SAM" id="Phobius"/>
    </source>
</evidence>
<protein>
    <submittedName>
        <fullName evidence="2">Uncharacterized protein</fullName>
    </submittedName>
</protein>
<name>A0A4S8LVJ9_DENBC</name>